<evidence type="ECO:0000256" key="2">
    <source>
        <dbReference type="ARBA" id="ARBA00022741"/>
    </source>
</evidence>
<dbReference type="InterPro" id="IPR027417">
    <property type="entry name" value="P-loop_NTPase"/>
</dbReference>
<organism evidence="5 6">
    <name type="scientific">Actinomadura rudentiformis</name>
    <dbReference type="NCBI Taxonomy" id="359158"/>
    <lineage>
        <taxon>Bacteria</taxon>
        <taxon>Bacillati</taxon>
        <taxon>Actinomycetota</taxon>
        <taxon>Actinomycetes</taxon>
        <taxon>Streptosporangiales</taxon>
        <taxon>Thermomonosporaceae</taxon>
        <taxon>Actinomadura</taxon>
    </lineage>
</organism>
<evidence type="ECO:0000259" key="4">
    <source>
        <dbReference type="PROSITE" id="PS50893"/>
    </source>
</evidence>
<dbReference type="GO" id="GO:0005886">
    <property type="term" value="C:plasma membrane"/>
    <property type="evidence" value="ECO:0007669"/>
    <property type="project" value="TreeGrafter"/>
</dbReference>
<evidence type="ECO:0000256" key="3">
    <source>
        <dbReference type="ARBA" id="ARBA00022840"/>
    </source>
</evidence>
<protein>
    <submittedName>
        <fullName evidence="5">ABC transporter ATP-binding protein</fullName>
    </submittedName>
</protein>
<dbReference type="GO" id="GO:0016887">
    <property type="term" value="F:ATP hydrolysis activity"/>
    <property type="evidence" value="ECO:0007669"/>
    <property type="project" value="InterPro"/>
</dbReference>
<dbReference type="SUPFAM" id="SSF52540">
    <property type="entry name" value="P-loop containing nucleoside triphosphate hydrolases"/>
    <property type="match status" value="1"/>
</dbReference>
<reference evidence="5 6" key="1">
    <citation type="submission" date="2019-09" db="EMBL/GenBank/DDBJ databases">
        <title>Actinomadura physcomitrii sp. nov., a novel actinomycete isolated from moss [Physcomitrium sphaericum (Ludw) Fuernr].</title>
        <authorList>
            <person name="Zhuang X."/>
            <person name="Liu C."/>
        </authorList>
    </citation>
    <scope>NUCLEOTIDE SEQUENCE [LARGE SCALE GENOMIC DNA]</scope>
    <source>
        <strain evidence="5 6">HMC1</strain>
    </source>
</reference>
<keyword evidence="2" id="KW-0547">Nucleotide-binding</keyword>
<dbReference type="PROSITE" id="PS50893">
    <property type="entry name" value="ABC_TRANSPORTER_2"/>
    <property type="match status" value="1"/>
</dbReference>
<keyword evidence="6" id="KW-1185">Reference proteome</keyword>
<dbReference type="RefSeq" id="WP_151568271.1">
    <property type="nucleotide sequence ID" value="NZ_WBMT01000025.1"/>
</dbReference>
<dbReference type="GO" id="GO:0005524">
    <property type="term" value="F:ATP binding"/>
    <property type="evidence" value="ECO:0007669"/>
    <property type="project" value="UniProtKB-KW"/>
</dbReference>
<keyword evidence="3 5" id="KW-0067">ATP-binding</keyword>
<dbReference type="InterPro" id="IPR003593">
    <property type="entry name" value="AAA+_ATPase"/>
</dbReference>
<evidence type="ECO:0000313" key="6">
    <source>
        <dbReference type="Proteomes" id="UP000468735"/>
    </source>
</evidence>
<keyword evidence="1" id="KW-0813">Transport</keyword>
<dbReference type="InterPro" id="IPR003439">
    <property type="entry name" value="ABC_transporter-like_ATP-bd"/>
</dbReference>
<dbReference type="Pfam" id="PF12399">
    <property type="entry name" value="BCA_ABC_TP_C"/>
    <property type="match status" value="1"/>
</dbReference>
<evidence type="ECO:0000256" key="1">
    <source>
        <dbReference type="ARBA" id="ARBA00022448"/>
    </source>
</evidence>
<dbReference type="OrthoDB" id="4350300at2"/>
<dbReference type="AlphaFoldDB" id="A0A6H9YH55"/>
<dbReference type="SMART" id="SM00382">
    <property type="entry name" value="AAA"/>
    <property type="match status" value="1"/>
</dbReference>
<proteinExistence type="predicted"/>
<dbReference type="InterPro" id="IPR032823">
    <property type="entry name" value="BCA_ABC_TP_C"/>
</dbReference>
<dbReference type="InterPro" id="IPR051120">
    <property type="entry name" value="ABC_AA/LPS_Transport"/>
</dbReference>
<dbReference type="CDD" id="cd03219">
    <property type="entry name" value="ABC_Mj1267_LivG_branched"/>
    <property type="match status" value="1"/>
</dbReference>
<comment type="caution">
    <text evidence="5">The sequence shown here is derived from an EMBL/GenBank/DDBJ whole genome shotgun (WGS) entry which is preliminary data.</text>
</comment>
<sequence length="243" mass="25557">MSLLETHGVSVRFGGNVVLDDVSLTITPGDVTGIIGPNGAGKTTMFNCVTGMQPLASGRVVFNGRDITGHGSGRRARLGMARTFQRLELFLSLSVRDNVRVAGDIVRANTRKRIDVEAETDRILGLTGLADIANENVAGIPTGRARVVEVARALMTRPKLLLLDEPASGQTEQESERFAGLLRGLAADGIAVCLVEHDLPLVMSLCSTIHVLDHGILIASGTAAEIRRSPAVIAAYIGAEGAA</sequence>
<dbReference type="Gene3D" id="3.40.50.300">
    <property type="entry name" value="P-loop containing nucleotide triphosphate hydrolases"/>
    <property type="match status" value="1"/>
</dbReference>
<name>A0A6H9YH55_9ACTN</name>
<gene>
    <name evidence="5" type="ORF">F8566_41080</name>
</gene>
<evidence type="ECO:0000313" key="5">
    <source>
        <dbReference type="EMBL" id="KAB2341539.1"/>
    </source>
</evidence>
<feature type="domain" description="ABC transporter" evidence="4">
    <location>
        <begin position="4"/>
        <end position="239"/>
    </location>
</feature>
<accession>A0A6H9YH55</accession>
<dbReference type="EMBL" id="WBMT01000025">
    <property type="protein sequence ID" value="KAB2341539.1"/>
    <property type="molecule type" value="Genomic_DNA"/>
</dbReference>
<dbReference type="Proteomes" id="UP000468735">
    <property type="component" value="Unassembled WGS sequence"/>
</dbReference>
<dbReference type="Pfam" id="PF00005">
    <property type="entry name" value="ABC_tran"/>
    <property type="match status" value="1"/>
</dbReference>
<dbReference type="PANTHER" id="PTHR45772">
    <property type="entry name" value="CONSERVED COMPONENT OF ABC TRANSPORTER FOR NATURAL AMINO ACIDS-RELATED"/>
    <property type="match status" value="1"/>
</dbReference>